<dbReference type="Proteomes" id="UP000631114">
    <property type="component" value="Unassembled WGS sequence"/>
</dbReference>
<dbReference type="Pfam" id="PF08375">
    <property type="entry name" value="Rpn3_C"/>
    <property type="match status" value="1"/>
</dbReference>
<feature type="domain" description="26S proteasome non-ATPase regulatory subunit 3 C-terminal" evidence="1">
    <location>
        <begin position="418"/>
        <end position="440"/>
    </location>
</feature>
<keyword evidence="3" id="KW-1185">Reference proteome</keyword>
<sequence>MSFTPFLYSDDVVDDVKALLKRYRSGWSLQPAQGAEEFVSYLLSLISEQKRTFEFEVPTLLLPLQRFRFFFFCSLTLEPTDLLRVNRAAFESAVLLLLSSFELADLLRVDQELLKLGDGDSIDYFSERNPTMSGSEEPLYFIRQQTSELSSEIELAEILVILQGQDKPLAIKPGALSGCCWRRREGSTGHRTHFRKELLSLNACAKEGGSGIGFFSGAPYVEVDTETKSPVSLRTINRSWRNCRLSRNQYLQVAFVGLRFWDQMMQHGFTLDRAVSETLVHAFKAKLVNLLTRDGVEKIPKMGLCILWLQRERSTSLLHNIELALTKTELDVGVLGLPPLSRLWSTHPTYGGNIAYCIAMICGCSVTSVANIISFSMLNSENPVAGGERMVAKVIRDGTIDATIDHANGWMVSKEIGNVYSTNEPQLAFSSRIAFCLNMHMRPCMP</sequence>
<dbReference type="OrthoDB" id="1713558at2759"/>
<dbReference type="GO" id="GO:0030234">
    <property type="term" value="F:enzyme regulator activity"/>
    <property type="evidence" value="ECO:0007669"/>
    <property type="project" value="InterPro"/>
</dbReference>
<gene>
    <name evidence="2" type="ORF">IFM89_025342</name>
</gene>
<dbReference type="GO" id="GO:0008541">
    <property type="term" value="C:proteasome regulatory particle, lid subcomplex"/>
    <property type="evidence" value="ECO:0007669"/>
    <property type="project" value="TreeGrafter"/>
</dbReference>
<comment type="caution">
    <text evidence="2">The sequence shown here is derived from an EMBL/GenBank/DDBJ whole genome shotgun (WGS) entry which is preliminary data.</text>
</comment>
<organism evidence="2 3">
    <name type="scientific">Coptis chinensis</name>
    <dbReference type="NCBI Taxonomy" id="261450"/>
    <lineage>
        <taxon>Eukaryota</taxon>
        <taxon>Viridiplantae</taxon>
        <taxon>Streptophyta</taxon>
        <taxon>Embryophyta</taxon>
        <taxon>Tracheophyta</taxon>
        <taxon>Spermatophyta</taxon>
        <taxon>Magnoliopsida</taxon>
        <taxon>Ranunculales</taxon>
        <taxon>Ranunculaceae</taxon>
        <taxon>Coptidoideae</taxon>
        <taxon>Coptis</taxon>
    </lineage>
</organism>
<dbReference type="PANTHER" id="PTHR10758:SF2">
    <property type="entry name" value="26S PROTEASOME NON-ATPASE REGULATORY SUBUNIT 3"/>
    <property type="match status" value="1"/>
</dbReference>
<dbReference type="EMBL" id="JADFTS010000004">
    <property type="protein sequence ID" value="KAF9610880.1"/>
    <property type="molecule type" value="Genomic_DNA"/>
</dbReference>
<name>A0A835I1J4_9MAGN</name>
<dbReference type="InterPro" id="IPR050756">
    <property type="entry name" value="CSN3"/>
</dbReference>
<evidence type="ECO:0000313" key="2">
    <source>
        <dbReference type="EMBL" id="KAF9610880.1"/>
    </source>
</evidence>
<protein>
    <recommendedName>
        <fullName evidence="1">26S proteasome non-ATPase regulatory subunit 3 C-terminal domain-containing protein</fullName>
    </recommendedName>
</protein>
<evidence type="ECO:0000313" key="3">
    <source>
        <dbReference type="Proteomes" id="UP000631114"/>
    </source>
</evidence>
<proteinExistence type="predicted"/>
<dbReference type="GO" id="GO:0042176">
    <property type="term" value="P:regulation of protein catabolic process"/>
    <property type="evidence" value="ECO:0007669"/>
    <property type="project" value="InterPro"/>
</dbReference>
<dbReference type="PANTHER" id="PTHR10758">
    <property type="entry name" value="26S PROTEASOME NON-ATPASE REGULATORY SUBUNIT 3/COP9 SIGNALOSOME COMPLEX SUBUNIT 3"/>
    <property type="match status" value="1"/>
</dbReference>
<reference evidence="2 3" key="1">
    <citation type="submission" date="2020-10" db="EMBL/GenBank/DDBJ databases">
        <title>The Coptis chinensis genome and diversification of protoberbering-type alkaloids.</title>
        <authorList>
            <person name="Wang B."/>
            <person name="Shu S."/>
            <person name="Song C."/>
            <person name="Liu Y."/>
        </authorList>
    </citation>
    <scope>NUCLEOTIDE SEQUENCE [LARGE SCALE GENOMIC DNA]</scope>
    <source>
        <strain evidence="2">HL-2020</strain>
        <tissue evidence="2">Leaf</tissue>
    </source>
</reference>
<dbReference type="GO" id="GO:0006511">
    <property type="term" value="P:ubiquitin-dependent protein catabolic process"/>
    <property type="evidence" value="ECO:0007669"/>
    <property type="project" value="TreeGrafter"/>
</dbReference>
<evidence type="ECO:0000259" key="1">
    <source>
        <dbReference type="Pfam" id="PF08375"/>
    </source>
</evidence>
<dbReference type="AlphaFoldDB" id="A0A835I1J4"/>
<dbReference type="InterPro" id="IPR013586">
    <property type="entry name" value="PSMD3_C"/>
</dbReference>
<accession>A0A835I1J4</accession>